<dbReference type="PANTHER" id="PTHR37031:SF2">
    <property type="entry name" value="PHOD-LIKE PHOSPHATASE METALLOPHOSPHATASE DOMAIN-CONTAINING PROTEIN"/>
    <property type="match status" value="1"/>
</dbReference>
<organism evidence="2 3">
    <name type="scientific">Pseudomonas monsensis</name>
    <dbReference type="NCBI Taxonomy" id="2745509"/>
    <lineage>
        <taxon>Bacteria</taxon>
        <taxon>Pseudomonadati</taxon>
        <taxon>Pseudomonadota</taxon>
        <taxon>Gammaproteobacteria</taxon>
        <taxon>Pseudomonadales</taxon>
        <taxon>Pseudomonadaceae</taxon>
        <taxon>Pseudomonas</taxon>
    </lineage>
</organism>
<name>A0ABT3YTT3_9PSED</name>
<evidence type="ECO:0000259" key="1">
    <source>
        <dbReference type="Pfam" id="PF09423"/>
    </source>
</evidence>
<gene>
    <name evidence="2" type="ORF">NQF78_11300</name>
</gene>
<keyword evidence="3" id="KW-1185">Reference proteome</keyword>
<feature type="domain" description="PhoD-like phosphatase metallophosphatase" evidence="1">
    <location>
        <begin position="160"/>
        <end position="393"/>
    </location>
</feature>
<dbReference type="Pfam" id="PF09423">
    <property type="entry name" value="PhoD"/>
    <property type="match status" value="1"/>
</dbReference>
<dbReference type="InterPro" id="IPR029052">
    <property type="entry name" value="Metallo-depent_PP-like"/>
</dbReference>
<dbReference type="Gene3D" id="3.60.21.70">
    <property type="entry name" value="PhoD-like phosphatase"/>
    <property type="match status" value="1"/>
</dbReference>
<dbReference type="CDD" id="cd07389">
    <property type="entry name" value="MPP_PhoD"/>
    <property type="match status" value="1"/>
</dbReference>
<dbReference type="InterPro" id="IPR018946">
    <property type="entry name" value="PhoD-like_MPP"/>
</dbReference>
<reference evidence="2 3" key="1">
    <citation type="submission" date="2022-07" db="EMBL/GenBank/DDBJ databases">
        <title>Characterization of plant growth promoting rhizobacteria (PGPR) for use as bioinoculants in agriculture.</title>
        <authorList>
            <person name="Hassen A.I."/>
            <person name="Pierneef R."/>
        </authorList>
    </citation>
    <scope>NUCLEOTIDE SEQUENCE [LARGE SCALE GENOMIC DNA]</scope>
    <source>
        <strain evidence="2 3">SARCC-3054</strain>
    </source>
</reference>
<dbReference type="Proteomes" id="UP001207830">
    <property type="component" value="Unassembled WGS sequence"/>
</dbReference>
<evidence type="ECO:0000313" key="3">
    <source>
        <dbReference type="Proteomes" id="UP001207830"/>
    </source>
</evidence>
<accession>A0ABT3YTT3</accession>
<sequence>MKINLPTVGPIVGFTDPNQTRLFLRGELERDAHGLRRAFGVVRWRKLGGQKWSDPLFNKLSPNFDMTGVFAISSLTPSTVYEYQAGWFFADAELEKIEQINANLLEWPTPDADFTMSFKTSTTSTTGTRGYVVGSCRYLLRLFGGLWYDDRGDKVFRSVLEQIDKKKPVDALLMIGDQIYADDLNFVAPDTRLDQFLERYRTVFSQTYIQQLMARVPTYMILDDHEIEDNWPANADKQDRVTLYPHAIHAYQIYQSSHSPLFSADRVGRIEGTLSHFWYSFVDGCSEWFVMDSRTERDLSATPPTMVSETQLKALLDWLGNGSQLVKFVVTSVPLFPDLLNDAGDKWGAFAEQRRLIIEHIRNNKISKVIFVSGDVHCSFVSKLTLDSDPSFSVHSVVSSSFFWPYPHMSKTEFAFNTQLTGIPGGNYVTRLLSDVYSDDNFARLESSLKGVDVNFFERKGGSLGPATKIKF</sequence>
<dbReference type="EMBL" id="JANIGP010000006">
    <property type="protein sequence ID" value="MCY0108902.1"/>
    <property type="molecule type" value="Genomic_DNA"/>
</dbReference>
<dbReference type="PANTHER" id="PTHR37031">
    <property type="entry name" value="METALLOPHOSPHATASE BINDING DOMAIN PROTEIN"/>
    <property type="match status" value="1"/>
</dbReference>
<dbReference type="InterPro" id="IPR038607">
    <property type="entry name" value="PhoD-like_sf"/>
</dbReference>
<evidence type="ECO:0000313" key="2">
    <source>
        <dbReference type="EMBL" id="MCY0108902.1"/>
    </source>
</evidence>
<comment type="caution">
    <text evidence="2">The sequence shown here is derived from an EMBL/GenBank/DDBJ whole genome shotgun (WGS) entry which is preliminary data.</text>
</comment>
<dbReference type="SUPFAM" id="SSF56300">
    <property type="entry name" value="Metallo-dependent phosphatases"/>
    <property type="match status" value="1"/>
</dbReference>
<protein>
    <submittedName>
        <fullName evidence="2">Alkaline phosphatase family protein</fullName>
    </submittedName>
</protein>
<proteinExistence type="predicted"/>
<dbReference type="RefSeq" id="WP_267800771.1">
    <property type="nucleotide sequence ID" value="NZ_JANIGP010000006.1"/>
</dbReference>